<evidence type="ECO:0000313" key="2">
    <source>
        <dbReference type="EMBL" id="TAA43645.1"/>
    </source>
</evidence>
<name>A0ABY1WMK5_9GAMM</name>
<feature type="signal peptide" evidence="1">
    <location>
        <begin position="1"/>
        <end position="26"/>
    </location>
</feature>
<sequence>MYRFIVPFIFLGWALLMAPCARSTTATDDATHQLGYGHVTAVEITTAQSAFARNAVMGGLAGAVIGGKWHVASGALSGVSAVLIVTSIAEGDSRVFLYTVSQIDGSQTQIALEHGGIGIGQCVGVEQQDKYANLRLVSPVYCENPDDQELYTHMLDIRQQLAERCKQAKQVVLTSKDKQAIDDALKQMRASCEH</sequence>
<protein>
    <recommendedName>
        <fullName evidence="4">Glycine zipper family protein</fullName>
    </recommendedName>
</protein>
<keyword evidence="1" id="KW-0732">Signal</keyword>
<evidence type="ECO:0000313" key="3">
    <source>
        <dbReference type="Proteomes" id="UP000292544"/>
    </source>
</evidence>
<reference evidence="3" key="1">
    <citation type="submission" date="2019-02" db="EMBL/GenBank/DDBJ databases">
        <title>Draft genome sequence of Muricauda sp. 176CP4-71.</title>
        <authorList>
            <person name="Park J.-S."/>
        </authorList>
    </citation>
    <scope>NUCLEOTIDE SEQUENCE [LARGE SCALE GENOMIC DNA]</scope>
    <source>
        <strain evidence="3">176GS2-150</strain>
    </source>
</reference>
<keyword evidence="3" id="KW-1185">Reference proteome</keyword>
<accession>A0ABY1WMK5</accession>
<organism evidence="2 3">
    <name type="scientific">Corallincola spongiicola</name>
    <dbReference type="NCBI Taxonomy" id="2520508"/>
    <lineage>
        <taxon>Bacteria</taxon>
        <taxon>Pseudomonadati</taxon>
        <taxon>Pseudomonadota</taxon>
        <taxon>Gammaproteobacteria</taxon>
        <taxon>Alteromonadales</taxon>
        <taxon>Psychromonadaceae</taxon>
        <taxon>Corallincola</taxon>
    </lineage>
</organism>
<comment type="caution">
    <text evidence="2">The sequence shown here is derived from an EMBL/GenBank/DDBJ whole genome shotgun (WGS) entry which is preliminary data.</text>
</comment>
<evidence type="ECO:0000256" key="1">
    <source>
        <dbReference type="SAM" id="SignalP"/>
    </source>
</evidence>
<dbReference type="Proteomes" id="UP000292544">
    <property type="component" value="Unassembled WGS sequence"/>
</dbReference>
<dbReference type="RefSeq" id="WP_130567226.1">
    <property type="nucleotide sequence ID" value="NZ_SHLY01000005.1"/>
</dbReference>
<proteinExistence type="predicted"/>
<dbReference type="EMBL" id="SHLY01000005">
    <property type="protein sequence ID" value="TAA43645.1"/>
    <property type="molecule type" value="Genomic_DNA"/>
</dbReference>
<feature type="chain" id="PRO_5047350090" description="Glycine zipper family protein" evidence="1">
    <location>
        <begin position="27"/>
        <end position="194"/>
    </location>
</feature>
<gene>
    <name evidence="2" type="ORF">EXY25_13910</name>
</gene>
<evidence type="ECO:0008006" key="4">
    <source>
        <dbReference type="Google" id="ProtNLM"/>
    </source>
</evidence>